<dbReference type="GO" id="GO:0005886">
    <property type="term" value="C:plasma membrane"/>
    <property type="evidence" value="ECO:0007669"/>
    <property type="project" value="TreeGrafter"/>
</dbReference>
<keyword evidence="3" id="KW-0597">Phosphoprotein</keyword>
<dbReference type="PANTHER" id="PTHR45453:SF1">
    <property type="entry name" value="PHOSPHATE REGULON SENSOR PROTEIN PHOR"/>
    <property type="match status" value="1"/>
</dbReference>
<keyword evidence="9" id="KW-1133">Transmembrane helix</keyword>
<dbReference type="SUPFAM" id="SSF47384">
    <property type="entry name" value="Homodimeric domain of signal transducing histidine kinase"/>
    <property type="match status" value="1"/>
</dbReference>
<keyword evidence="7 9" id="KW-0472">Membrane</keyword>
<dbReference type="Pfam" id="PF02518">
    <property type="entry name" value="HATPase_c"/>
    <property type="match status" value="1"/>
</dbReference>
<evidence type="ECO:0000256" key="8">
    <source>
        <dbReference type="SAM" id="MobiDB-lite"/>
    </source>
</evidence>
<dbReference type="EC" id="2.7.13.3" evidence="2"/>
<dbReference type="InterPro" id="IPR035965">
    <property type="entry name" value="PAS-like_dom_sf"/>
</dbReference>
<accession>A0A250IL37</accession>
<evidence type="ECO:0000256" key="6">
    <source>
        <dbReference type="ARBA" id="ARBA00023012"/>
    </source>
</evidence>
<evidence type="ECO:0000256" key="5">
    <source>
        <dbReference type="ARBA" id="ARBA00022777"/>
    </source>
</evidence>
<dbReference type="InterPro" id="IPR003661">
    <property type="entry name" value="HisK_dim/P_dom"/>
</dbReference>
<dbReference type="GO" id="GO:0016036">
    <property type="term" value="P:cellular response to phosphate starvation"/>
    <property type="evidence" value="ECO:0007669"/>
    <property type="project" value="TreeGrafter"/>
</dbReference>
<evidence type="ECO:0000256" key="1">
    <source>
        <dbReference type="ARBA" id="ARBA00000085"/>
    </source>
</evidence>
<dbReference type="SUPFAM" id="SSF55874">
    <property type="entry name" value="ATPase domain of HSP90 chaperone/DNA topoisomerase II/histidine kinase"/>
    <property type="match status" value="1"/>
</dbReference>
<feature type="transmembrane region" description="Helical" evidence="9">
    <location>
        <begin position="7"/>
        <end position="26"/>
    </location>
</feature>
<name>A0A250IL37_9BACT</name>
<evidence type="ECO:0000256" key="3">
    <source>
        <dbReference type="ARBA" id="ARBA00022553"/>
    </source>
</evidence>
<dbReference type="Gene3D" id="3.30.450.20">
    <property type="entry name" value="PAS domain"/>
    <property type="match status" value="1"/>
</dbReference>
<dbReference type="SMART" id="SM00091">
    <property type="entry name" value="PAS"/>
    <property type="match status" value="1"/>
</dbReference>
<keyword evidence="5" id="KW-0418">Kinase</keyword>
<dbReference type="FunFam" id="1.10.287.130:FF:000001">
    <property type="entry name" value="Two-component sensor histidine kinase"/>
    <property type="match status" value="1"/>
</dbReference>
<keyword evidence="12" id="KW-1185">Reference proteome</keyword>
<dbReference type="OrthoDB" id="9813151at2"/>
<dbReference type="CDD" id="cd00075">
    <property type="entry name" value="HATPase"/>
    <property type="match status" value="1"/>
</dbReference>
<evidence type="ECO:0000313" key="11">
    <source>
        <dbReference type="EMBL" id="ATB32475.1"/>
    </source>
</evidence>
<dbReference type="RefSeq" id="WP_095980649.1">
    <property type="nucleotide sequence ID" value="NZ_CP022163.1"/>
</dbReference>
<dbReference type="PRINTS" id="PR00344">
    <property type="entry name" value="BCTRLSENSOR"/>
</dbReference>
<dbReference type="Gene3D" id="1.10.287.130">
    <property type="match status" value="1"/>
</dbReference>
<evidence type="ECO:0000256" key="4">
    <source>
        <dbReference type="ARBA" id="ARBA00022679"/>
    </source>
</evidence>
<evidence type="ECO:0000259" key="10">
    <source>
        <dbReference type="PROSITE" id="PS50109"/>
    </source>
</evidence>
<dbReference type="InterPro" id="IPR003594">
    <property type="entry name" value="HATPase_dom"/>
</dbReference>
<dbReference type="AlphaFoldDB" id="A0A250IL37"/>
<dbReference type="GO" id="GO:0000155">
    <property type="term" value="F:phosphorelay sensor kinase activity"/>
    <property type="evidence" value="ECO:0007669"/>
    <property type="project" value="InterPro"/>
</dbReference>
<evidence type="ECO:0000256" key="2">
    <source>
        <dbReference type="ARBA" id="ARBA00012438"/>
    </source>
</evidence>
<dbReference type="Proteomes" id="UP000217289">
    <property type="component" value="Chromosome"/>
</dbReference>
<gene>
    <name evidence="11" type="ORF">MEBOL_005955</name>
</gene>
<proteinExistence type="predicted"/>
<comment type="catalytic activity">
    <reaction evidence="1">
        <text>ATP + protein L-histidine = ADP + protein N-phospho-L-histidine.</text>
        <dbReference type="EC" id="2.7.13.3"/>
    </reaction>
</comment>
<dbReference type="InterPro" id="IPR004358">
    <property type="entry name" value="Sig_transdc_His_kin-like_C"/>
</dbReference>
<evidence type="ECO:0000313" key="12">
    <source>
        <dbReference type="Proteomes" id="UP000217289"/>
    </source>
</evidence>
<dbReference type="Pfam" id="PF00512">
    <property type="entry name" value="HisKA"/>
    <property type="match status" value="1"/>
</dbReference>
<dbReference type="PROSITE" id="PS50109">
    <property type="entry name" value="HIS_KIN"/>
    <property type="match status" value="1"/>
</dbReference>
<dbReference type="SMART" id="SM00388">
    <property type="entry name" value="HisKA"/>
    <property type="match status" value="1"/>
</dbReference>
<sequence length="457" mass="49422">MPPRPYLLALLAPALVALVLFLLLGWNMDAVYVSLSTLLGSGLTLVAARGLLQRRLSELAQRALTRPEEVPAPATTPSPPPDEEELEEVALLQRTLDALHQRHATLNAGHLQEARTLTAVLDGMAEGIWVTDVEGTVVRHNDALRGMLLSTGDIIGQRPLTLLRHGSLNEAVHRACHEGASTRLELTLDDVLSRTLAIRVTPLGGDLPGSAAVFHDVTELRHLEKVRKDFVANVSHELRTPITAIRGYAETLQSGALANPQVATKMVDIIHRQSERLSELVEDLLELSRLESREVKLRLQDVPLAVAASRAAEAVRHKAQGKRISLELNVPPDLQARGDERGLEQVLLNLLDNAVKYTPEGGRVTVTGGQEDGRCVVHVSDSGVGIEARHLARIFERFYRVDKGRSRDMGGTGLGLSIVKHLLGAMGGEVRVESQPNEGSTFTILLPAAVPSDASAG</sequence>
<dbReference type="PANTHER" id="PTHR45453">
    <property type="entry name" value="PHOSPHATE REGULON SENSOR PROTEIN PHOR"/>
    <property type="match status" value="1"/>
</dbReference>
<dbReference type="Gene3D" id="3.30.565.10">
    <property type="entry name" value="Histidine kinase-like ATPase, C-terminal domain"/>
    <property type="match status" value="1"/>
</dbReference>
<feature type="domain" description="Histidine kinase" evidence="10">
    <location>
        <begin position="233"/>
        <end position="450"/>
    </location>
</feature>
<keyword evidence="9" id="KW-0812">Transmembrane</keyword>
<dbReference type="InterPro" id="IPR036890">
    <property type="entry name" value="HATPase_C_sf"/>
</dbReference>
<dbReference type="InterPro" id="IPR000014">
    <property type="entry name" value="PAS"/>
</dbReference>
<dbReference type="KEGG" id="mbd:MEBOL_005955"/>
<dbReference type="CDD" id="cd00082">
    <property type="entry name" value="HisKA"/>
    <property type="match status" value="1"/>
</dbReference>
<organism evidence="11 12">
    <name type="scientific">Melittangium boletus DSM 14713</name>
    <dbReference type="NCBI Taxonomy" id="1294270"/>
    <lineage>
        <taxon>Bacteria</taxon>
        <taxon>Pseudomonadati</taxon>
        <taxon>Myxococcota</taxon>
        <taxon>Myxococcia</taxon>
        <taxon>Myxococcales</taxon>
        <taxon>Cystobacterineae</taxon>
        <taxon>Archangiaceae</taxon>
        <taxon>Melittangium</taxon>
    </lineage>
</organism>
<protein>
    <recommendedName>
        <fullName evidence="2">histidine kinase</fullName>
        <ecNumber evidence="2">2.7.13.3</ecNumber>
    </recommendedName>
</protein>
<evidence type="ECO:0000256" key="7">
    <source>
        <dbReference type="ARBA" id="ARBA00023136"/>
    </source>
</evidence>
<dbReference type="InterPro" id="IPR036097">
    <property type="entry name" value="HisK_dim/P_sf"/>
</dbReference>
<dbReference type="SMART" id="SM00387">
    <property type="entry name" value="HATPase_c"/>
    <property type="match status" value="1"/>
</dbReference>
<dbReference type="FunFam" id="3.30.565.10:FF:000006">
    <property type="entry name" value="Sensor histidine kinase WalK"/>
    <property type="match status" value="1"/>
</dbReference>
<feature type="region of interest" description="Disordered" evidence="8">
    <location>
        <begin position="63"/>
        <end position="85"/>
    </location>
</feature>
<keyword evidence="4" id="KW-0808">Transferase</keyword>
<dbReference type="InterPro" id="IPR005467">
    <property type="entry name" value="His_kinase_dom"/>
</dbReference>
<feature type="transmembrane region" description="Helical" evidence="9">
    <location>
        <begin position="32"/>
        <end position="52"/>
    </location>
</feature>
<evidence type="ECO:0000256" key="9">
    <source>
        <dbReference type="SAM" id="Phobius"/>
    </source>
</evidence>
<dbReference type="SUPFAM" id="SSF55785">
    <property type="entry name" value="PYP-like sensor domain (PAS domain)"/>
    <property type="match status" value="1"/>
</dbReference>
<reference evidence="11 12" key="1">
    <citation type="submission" date="2017-06" db="EMBL/GenBank/DDBJ databases">
        <authorList>
            <person name="Kim H.J."/>
            <person name="Triplett B.A."/>
        </authorList>
    </citation>
    <scope>NUCLEOTIDE SEQUENCE [LARGE SCALE GENOMIC DNA]</scope>
    <source>
        <strain evidence="11 12">DSM 14713</strain>
    </source>
</reference>
<dbReference type="GO" id="GO:0004721">
    <property type="term" value="F:phosphoprotein phosphatase activity"/>
    <property type="evidence" value="ECO:0007669"/>
    <property type="project" value="TreeGrafter"/>
</dbReference>
<keyword evidence="6" id="KW-0902">Two-component regulatory system</keyword>
<dbReference type="InterPro" id="IPR050351">
    <property type="entry name" value="BphY/WalK/GraS-like"/>
</dbReference>
<dbReference type="EMBL" id="CP022163">
    <property type="protein sequence ID" value="ATB32475.1"/>
    <property type="molecule type" value="Genomic_DNA"/>
</dbReference>